<name>A0A0R2P1A0_9ACTN</name>
<protein>
    <recommendedName>
        <fullName evidence="4">Branched-chain amino acid aminotransferase</fullName>
    </recommendedName>
</protein>
<organism evidence="2 3">
    <name type="scientific">Actinobacteria bacterium BACL2 MAG-121001-bin67</name>
    <dbReference type="NCBI Taxonomy" id="1655572"/>
    <lineage>
        <taxon>Bacteria</taxon>
        <taxon>Bacillati</taxon>
        <taxon>Actinomycetota</taxon>
        <taxon>Actinomycetes</taxon>
        <taxon>Actinomycetes incertae sedis</taxon>
        <taxon>ac1 cluster</taxon>
    </lineage>
</organism>
<gene>
    <name evidence="2" type="ORF">ABR64_01590</name>
</gene>
<dbReference type="Gene3D" id="3.20.10.10">
    <property type="entry name" value="D-amino Acid Aminotransferase, subunit A, domain 2"/>
    <property type="match status" value="1"/>
</dbReference>
<dbReference type="AlphaFoldDB" id="A0A0R2P1A0"/>
<dbReference type="PANTHER" id="PTHR42743">
    <property type="entry name" value="AMINO-ACID AMINOTRANSFERASE"/>
    <property type="match status" value="1"/>
</dbReference>
<reference evidence="2 3" key="1">
    <citation type="submission" date="2015-10" db="EMBL/GenBank/DDBJ databases">
        <title>Metagenome-Assembled Genomes uncover a global brackish microbiome.</title>
        <authorList>
            <person name="Hugerth L.W."/>
            <person name="Larsson J."/>
            <person name="Alneberg J."/>
            <person name="Lindh M.V."/>
            <person name="Legrand C."/>
            <person name="Pinhassi J."/>
            <person name="Andersson A.F."/>
        </authorList>
    </citation>
    <scope>NUCLEOTIDE SEQUENCE [LARGE SCALE GENOMIC DNA]</scope>
    <source>
        <strain evidence="2">BACL2 MAG-121001-bin67</strain>
    </source>
</reference>
<evidence type="ECO:0008006" key="4">
    <source>
        <dbReference type="Google" id="ProtNLM"/>
    </source>
</evidence>
<dbReference type="SUPFAM" id="SSF56752">
    <property type="entry name" value="D-aminoacid aminotransferase-like PLP-dependent enzymes"/>
    <property type="match status" value="1"/>
</dbReference>
<evidence type="ECO:0000313" key="2">
    <source>
        <dbReference type="EMBL" id="KRO31777.1"/>
    </source>
</evidence>
<dbReference type="InterPro" id="IPR043131">
    <property type="entry name" value="BCAT-like_N"/>
</dbReference>
<evidence type="ECO:0000313" key="3">
    <source>
        <dbReference type="Proteomes" id="UP000053349"/>
    </source>
</evidence>
<dbReference type="EMBL" id="LIAW01000192">
    <property type="protein sequence ID" value="KRO31777.1"/>
    <property type="molecule type" value="Genomic_DNA"/>
</dbReference>
<evidence type="ECO:0000256" key="1">
    <source>
        <dbReference type="ARBA" id="ARBA00009320"/>
    </source>
</evidence>
<dbReference type="InterPro" id="IPR036038">
    <property type="entry name" value="Aminotransferase-like"/>
</dbReference>
<dbReference type="InterPro" id="IPR001544">
    <property type="entry name" value="Aminotrans_IV"/>
</dbReference>
<sequence length="258" mass="28519">MKIYFNNSLRDDLALPATGGGWLLGDGAFESLRTYSGRAFALERHLDRLEQTLNELKIVAPSRAQLVQGVEETIAANPASPFGRLRITVFGDGNWMVTHIEYKPEARFLKLCLSPIKRYSLDLTSGMKTISYQASAVALRQAASKGFDDAVFINERGEVMESALANLLWFKDGRWFTPELNSGCLPGVVRALLVENFGVIQAPLLVKELENVDGLALTSSVREIVGVQAFESYLYSNSQPIDTLASSFHSWILGNLEQ</sequence>
<dbReference type="Pfam" id="PF01063">
    <property type="entry name" value="Aminotran_4"/>
    <property type="match status" value="1"/>
</dbReference>
<dbReference type="InterPro" id="IPR050571">
    <property type="entry name" value="Class-IV_PLP-Dep_Aminotrnsfr"/>
</dbReference>
<comment type="similarity">
    <text evidence="1">Belongs to the class-IV pyridoxal-phosphate-dependent aminotransferase family.</text>
</comment>
<dbReference type="GO" id="GO:0046394">
    <property type="term" value="P:carboxylic acid biosynthetic process"/>
    <property type="evidence" value="ECO:0007669"/>
    <property type="project" value="UniProtKB-ARBA"/>
</dbReference>
<dbReference type="Proteomes" id="UP000053349">
    <property type="component" value="Unassembled WGS sequence"/>
</dbReference>
<accession>A0A0R2P1A0</accession>
<dbReference type="Gene3D" id="3.30.470.10">
    <property type="match status" value="1"/>
</dbReference>
<dbReference type="GO" id="GO:0003824">
    <property type="term" value="F:catalytic activity"/>
    <property type="evidence" value="ECO:0007669"/>
    <property type="project" value="InterPro"/>
</dbReference>
<proteinExistence type="inferred from homology"/>
<comment type="caution">
    <text evidence="2">The sequence shown here is derived from an EMBL/GenBank/DDBJ whole genome shotgun (WGS) entry which is preliminary data.</text>
</comment>
<dbReference type="InterPro" id="IPR043132">
    <property type="entry name" value="BCAT-like_C"/>
</dbReference>
<dbReference type="PANTHER" id="PTHR42743:SF11">
    <property type="entry name" value="AMINODEOXYCHORISMATE LYASE"/>
    <property type="match status" value="1"/>
</dbReference>